<name>A0ABW9HV68_9ACTN</name>
<evidence type="ECO:0000256" key="1">
    <source>
        <dbReference type="ARBA" id="ARBA00001933"/>
    </source>
</evidence>
<keyword evidence="5 6" id="KW-0456">Lyase</keyword>
<sequence>MKIDNSSPFEPGRAEMSAMANTVTRQVTAFLAARDLRPAHDGTAPDTERKLTDAFLAGPAEGGTSLDGLMDRLGAAAENAIETAGPRLLAALPGGGLYASALAEFFTKALNRYGTLAAAAPALTALEEGVLRWMARDVCGLPPGSSGVLTTGGSMANLSAVVTARHDRLGEDIGRGTLYVSEQAHYSVAKAARIAGIPQRNVRVVPVDEHLRMDLRAAAERIRADRAAGLRPFLLVATAGTTDTGAIDPLPDAGDLAAREDLWFHVDAAYGGFFRLTGRGRERTAGIERADSVTLDPHKALFLPFGTGALVVRDPGRLQDAHDGSAHTLQDVGASDALPDYARRGIELSRENRGVRVWLPLHLYGLSAFRDALDEKLDLAARIHRTLSAVPHLDVPWRPELTAVAFAVRPERPGRAARLAADAATRRLLDRVNADGRSVVHSTTVAGRQLIRLCVLAHRTHAEHVDDVLHLITAEKGE</sequence>
<proteinExistence type="inferred from homology"/>
<comment type="caution">
    <text evidence="7">The sequence shown here is derived from an EMBL/GenBank/DDBJ whole genome shotgun (WGS) entry which is preliminary data.</text>
</comment>
<dbReference type="Gene3D" id="3.40.640.10">
    <property type="entry name" value="Type I PLP-dependent aspartate aminotransferase-like (Major domain)"/>
    <property type="match status" value="1"/>
</dbReference>
<evidence type="ECO:0000256" key="2">
    <source>
        <dbReference type="ARBA" id="ARBA00009533"/>
    </source>
</evidence>
<keyword evidence="3" id="KW-0210">Decarboxylase</keyword>
<dbReference type="Proteomes" id="UP001631957">
    <property type="component" value="Unassembled WGS sequence"/>
</dbReference>
<organism evidence="7 8">
    <name type="scientific">Streptomyces niveiscabiei</name>
    <dbReference type="NCBI Taxonomy" id="164115"/>
    <lineage>
        <taxon>Bacteria</taxon>
        <taxon>Bacillati</taxon>
        <taxon>Actinomycetota</taxon>
        <taxon>Actinomycetes</taxon>
        <taxon>Kitasatosporales</taxon>
        <taxon>Streptomycetaceae</taxon>
        <taxon>Streptomyces</taxon>
    </lineage>
</organism>
<evidence type="ECO:0000256" key="5">
    <source>
        <dbReference type="ARBA" id="ARBA00023239"/>
    </source>
</evidence>
<evidence type="ECO:0000313" key="7">
    <source>
        <dbReference type="EMBL" id="MFM9610733.1"/>
    </source>
</evidence>
<gene>
    <name evidence="7" type="ORF">ACKI18_18715</name>
</gene>
<accession>A0ABW9HV68</accession>
<evidence type="ECO:0000256" key="3">
    <source>
        <dbReference type="ARBA" id="ARBA00022793"/>
    </source>
</evidence>
<evidence type="ECO:0000256" key="4">
    <source>
        <dbReference type="ARBA" id="ARBA00022898"/>
    </source>
</evidence>
<dbReference type="SUPFAM" id="SSF53383">
    <property type="entry name" value="PLP-dependent transferases"/>
    <property type="match status" value="1"/>
</dbReference>
<dbReference type="PANTHER" id="PTHR11999">
    <property type="entry name" value="GROUP II PYRIDOXAL-5-PHOSPHATE DECARBOXYLASE"/>
    <property type="match status" value="1"/>
</dbReference>
<dbReference type="InterPro" id="IPR015422">
    <property type="entry name" value="PyrdxlP-dep_Trfase_small"/>
</dbReference>
<dbReference type="Pfam" id="PF00282">
    <property type="entry name" value="Pyridoxal_deC"/>
    <property type="match status" value="1"/>
</dbReference>
<dbReference type="EMBL" id="JBJVNI010000009">
    <property type="protein sequence ID" value="MFM9610733.1"/>
    <property type="molecule type" value="Genomic_DNA"/>
</dbReference>
<protein>
    <submittedName>
        <fullName evidence="7">Pyridoxal phosphate-dependent decarboxylase family protein</fullName>
    </submittedName>
</protein>
<dbReference type="Gene3D" id="3.90.1150.10">
    <property type="entry name" value="Aspartate Aminotransferase, domain 1"/>
    <property type="match status" value="1"/>
</dbReference>
<dbReference type="InterPro" id="IPR015424">
    <property type="entry name" value="PyrdxlP-dep_Trfase"/>
</dbReference>
<comment type="cofactor">
    <cofactor evidence="1 6">
        <name>pyridoxal 5'-phosphate</name>
        <dbReference type="ChEBI" id="CHEBI:597326"/>
    </cofactor>
</comment>
<evidence type="ECO:0000256" key="6">
    <source>
        <dbReference type="RuleBase" id="RU000382"/>
    </source>
</evidence>
<keyword evidence="8" id="KW-1185">Reference proteome</keyword>
<comment type="similarity">
    <text evidence="2 6">Belongs to the group II decarboxylase family.</text>
</comment>
<dbReference type="InterPro" id="IPR010977">
    <property type="entry name" value="Aromatic_deC"/>
</dbReference>
<keyword evidence="4 6" id="KW-0663">Pyridoxal phosphate</keyword>
<dbReference type="PANTHER" id="PTHR11999:SF70">
    <property type="entry name" value="MIP05841P"/>
    <property type="match status" value="1"/>
</dbReference>
<dbReference type="Gene3D" id="3.90.1150.170">
    <property type="match status" value="1"/>
</dbReference>
<dbReference type="RefSeq" id="WP_409121830.1">
    <property type="nucleotide sequence ID" value="NZ_JBJVNI010000009.1"/>
</dbReference>
<reference evidence="7 8" key="1">
    <citation type="submission" date="2024-12" db="EMBL/GenBank/DDBJ databases">
        <title>Forecasting of Potato common scab and diversities of Pathogenic streptomyces spp. in china.</title>
        <authorList>
            <person name="Handique U."/>
            <person name="Wu J."/>
        </authorList>
    </citation>
    <scope>NUCLEOTIDE SEQUENCE [LARGE SCALE GENOMIC DNA]</scope>
    <source>
        <strain evidence="7 8">ZRIMU1530</strain>
    </source>
</reference>
<dbReference type="InterPro" id="IPR002129">
    <property type="entry name" value="PyrdxlP-dep_de-COase"/>
</dbReference>
<evidence type="ECO:0000313" key="8">
    <source>
        <dbReference type="Proteomes" id="UP001631957"/>
    </source>
</evidence>
<dbReference type="InterPro" id="IPR015421">
    <property type="entry name" value="PyrdxlP-dep_Trfase_major"/>
</dbReference>